<dbReference type="Proteomes" id="UP000689967">
    <property type="component" value="Unassembled WGS sequence"/>
</dbReference>
<proteinExistence type="predicted"/>
<name>A0ABS6H8D8_9PROT</name>
<dbReference type="RefSeq" id="WP_216874750.1">
    <property type="nucleotide sequence ID" value="NZ_JAERQM010000002.1"/>
</dbReference>
<gene>
    <name evidence="2" type="ORF">JJQ90_09725</name>
</gene>
<comment type="caution">
    <text evidence="2">The sequence shown here is derived from an EMBL/GenBank/DDBJ whole genome shotgun (WGS) entry which is preliminary data.</text>
</comment>
<keyword evidence="3" id="KW-1185">Reference proteome</keyword>
<organism evidence="2 3">
    <name type="scientific">Falsiroseomonas oleicola</name>
    <dbReference type="NCBI Taxonomy" id="2801474"/>
    <lineage>
        <taxon>Bacteria</taxon>
        <taxon>Pseudomonadati</taxon>
        <taxon>Pseudomonadota</taxon>
        <taxon>Alphaproteobacteria</taxon>
        <taxon>Acetobacterales</taxon>
        <taxon>Roseomonadaceae</taxon>
        <taxon>Falsiroseomonas</taxon>
    </lineage>
</organism>
<evidence type="ECO:0000313" key="3">
    <source>
        <dbReference type="Proteomes" id="UP000689967"/>
    </source>
</evidence>
<accession>A0ABS6H8D8</accession>
<protein>
    <recommendedName>
        <fullName evidence="4">DNA primase</fullName>
    </recommendedName>
</protein>
<dbReference type="EMBL" id="JAERQM010000002">
    <property type="protein sequence ID" value="MBU8543983.1"/>
    <property type="molecule type" value="Genomic_DNA"/>
</dbReference>
<sequence>MTSSEKIVPFGEMERAAKKERRKRAREADDAPEDGGDGGEGGRIVVDWDGCPVTCIGHGKGVYFFLDSSGQFRELRSRDLFGKPELLAMFGGDDRWLKKHFFALGDDGRKRVSVSGAAQALQRRCHVMGVFDPEVVEIRQPGIWADEAGRPVAHLGDVLAMPDGSLVDAGGRHDGVIYERRGAAPRPARPCAAAEIAHLLERIQDIWLFRDGPAGAMLVLGHVAMALLGAAAEWRANLFLLGDSGSGKSELMALMRALQIVHVYSNDTSRAGLVARITMRPGPIHVEEAVQGDKGGAKELLNLMLPATGGKGSEGYRARADGTGRGFRVLGAVCFAAIHPPPMQVEHRNRFTEINLMPPRDGQSAKESISELRSHARKLAPALFGRVLAGFPRWVATLATLRGALLRHGCSPRDSDQLGSLLAGWWILSSDALPSEAEAKGLVAMCAAYIPEQAMVREESAARRAWLALATTSVTLRSGTQRRQIGELVRDALREDIGLASAAETELRQWGMRTDSLSPEDAVRLLRDIDDTQVRKWPLVGVWFGRKHSELQRLFDKTASPGEAWWRAMQSQPGAWRGLKNIRIGDVASGAFFVSRDALGGLPPAPPEGEAPPVL</sequence>
<evidence type="ECO:0000256" key="1">
    <source>
        <dbReference type="SAM" id="MobiDB-lite"/>
    </source>
</evidence>
<feature type="region of interest" description="Disordered" evidence="1">
    <location>
        <begin position="1"/>
        <end position="42"/>
    </location>
</feature>
<evidence type="ECO:0008006" key="4">
    <source>
        <dbReference type="Google" id="ProtNLM"/>
    </source>
</evidence>
<reference evidence="2 3" key="1">
    <citation type="submission" date="2021-01" db="EMBL/GenBank/DDBJ databases">
        <title>Roseomonas sp. nov, a bacterium isolated from an oil production mixture in Yumen Oilfield.</title>
        <authorList>
            <person name="Wu D."/>
        </authorList>
    </citation>
    <scope>NUCLEOTIDE SEQUENCE [LARGE SCALE GENOMIC DNA]</scope>
    <source>
        <strain evidence="2 3">ROY-5-3</strain>
    </source>
</reference>
<evidence type="ECO:0000313" key="2">
    <source>
        <dbReference type="EMBL" id="MBU8543983.1"/>
    </source>
</evidence>